<evidence type="ECO:0000313" key="2">
    <source>
        <dbReference type="Proteomes" id="UP000324143"/>
    </source>
</evidence>
<protein>
    <submittedName>
        <fullName evidence="1">Glycosyltransferase</fullName>
    </submittedName>
</protein>
<accession>A0A5D0MLB6</accession>
<comment type="caution">
    <text evidence="1">The sequence shown here is derived from an EMBL/GenBank/DDBJ whole genome shotgun (WGS) entry which is preliminary data.</text>
</comment>
<evidence type="ECO:0000313" key="1">
    <source>
        <dbReference type="EMBL" id="TYB32240.1"/>
    </source>
</evidence>
<dbReference type="GO" id="GO:0016740">
    <property type="term" value="F:transferase activity"/>
    <property type="evidence" value="ECO:0007669"/>
    <property type="project" value="UniProtKB-KW"/>
</dbReference>
<keyword evidence="2" id="KW-1185">Reference proteome</keyword>
<name>A0A5D0MLB6_9BACT</name>
<dbReference type="AlphaFoldDB" id="A0A5D0MLB6"/>
<proteinExistence type="predicted"/>
<dbReference type="EMBL" id="VSIX01000002">
    <property type="protein sequence ID" value="TYB32240.1"/>
    <property type="molecule type" value="Genomic_DNA"/>
</dbReference>
<dbReference type="InterPro" id="IPR029044">
    <property type="entry name" value="Nucleotide-diphossugar_trans"/>
</dbReference>
<dbReference type="Proteomes" id="UP000324143">
    <property type="component" value="Unassembled WGS sequence"/>
</dbReference>
<organism evidence="1 2">
    <name type="scientific">Candidatus Mcinerneyibacterium aminivorans</name>
    <dbReference type="NCBI Taxonomy" id="2703815"/>
    <lineage>
        <taxon>Bacteria</taxon>
        <taxon>Candidatus Macinerneyibacteriota</taxon>
        <taxon>Candidatus Mcinerneyibacteria</taxon>
        <taxon>Candidatus Mcinerneyibacteriales</taxon>
        <taxon>Candidatus Mcinerneyibacteriaceae</taxon>
        <taxon>Candidatus Mcinerneyibacterium</taxon>
    </lineage>
</organism>
<sequence>MKTGITLFVYNRPEHTKQVLNGLKKNNIDKLYIFADGLKKEEDKESVNKVRNIIDSIKWCKTEIIKSDKNKGLADSIVDGVNYVLDKHERIIVLEDDCVPSSDFVNFMNKCFDKYEDNDQVMNITGYSLPIDIPSDYQYDIYFSYRSSSWGWGTWRRAWNSFNRDQSIIEEINNSAELRKKVNRAGEDLIPMLKKQISGEIDSWAVFWSLNIIKNDGVCVNPVKSKIKNIGHDGSGVHCGSNDKHNTNLCTENVQRLNFPDKILINDKIISNYKDFFSFSLKERIKKNIIIILKKLRLYNLLSNIKDEL</sequence>
<dbReference type="Gene3D" id="3.90.550.10">
    <property type="entry name" value="Spore Coat Polysaccharide Biosynthesis Protein SpsA, Chain A"/>
    <property type="match status" value="1"/>
</dbReference>
<dbReference type="SUPFAM" id="SSF53448">
    <property type="entry name" value="Nucleotide-diphospho-sugar transferases"/>
    <property type="match status" value="1"/>
</dbReference>
<gene>
    <name evidence="1" type="ORF">FXF47_00035</name>
</gene>
<reference evidence="1" key="1">
    <citation type="submission" date="2019-08" db="EMBL/GenBank/DDBJ databases">
        <title>Genomic characterization of a novel candidate phylum (ARYD3) from a high temperature, high salinity tertiary oil reservoir in north central Oklahoma, USA.</title>
        <authorList>
            <person name="Youssef N.H."/>
            <person name="Yadav A."/>
            <person name="Elshahed M.S."/>
        </authorList>
    </citation>
    <scope>NUCLEOTIDE SEQUENCE [LARGE SCALE GENOMIC DNA]</scope>
    <source>
        <strain evidence="1">ARYD3</strain>
    </source>
</reference>